<dbReference type="InterPro" id="IPR024220">
    <property type="entry name" value="DUF3780"/>
</dbReference>
<organism evidence="1 2">
    <name type="scientific">Desulfotignum balticum</name>
    <dbReference type="NCBI Taxonomy" id="115781"/>
    <lineage>
        <taxon>Bacteria</taxon>
        <taxon>Pseudomonadati</taxon>
        <taxon>Thermodesulfobacteriota</taxon>
        <taxon>Desulfobacteria</taxon>
        <taxon>Desulfobacterales</taxon>
        <taxon>Desulfobacteraceae</taxon>
        <taxon>Desulfotignum</taxon>
    </lineage>
</organism>
<name>A0A931D1E3_9BACT</name>
<dbReference type="Proteomes" id="UP000706172">
    <property type="component" value="Unassembled WGS sequence"/>
</dbReference>
<evidence type="ECO:0000313" key="1">
    <source>
        <dbReference type="EMBL" id="MBG0780388.1"/>
    </source>
</evidence>
<proteinExistence type="predicted"/>
<dbReference type="Pfam" id="PF12635">
    <property type="entry name" value="DUF3780"/>
    <property type="match status" value="1"/>
</dbReference>
<gene>
    <name evidence="1" type="ORF">H0S81_10745</name>
</gene>
<protein>
    <submittedName>
        <fullName evidence="1">DUF3780 domain-containing protein</fullName>
    </submittedName>
</protein>
<reference evidence="1" key="1">
    <citation type="submission" date="2020-07" db="EMBL/GenBank/DDBJ databases">
        <title>Severe corrosion of carbon steel in oil field produced water can be linked to methanogenic archaea containing a special type of NiFe hydrogenase.</title>
        <authorList>
            <person name="Lahme S."/>
            <person name="Mand J."/>
            <person name="Longwell J."/>
            <person name="Smith R."/>
            <person name="Enning D."/>
        </authorList>
    </citation>
    <scope>NUCLEOTIDE SEQUENCE</scope>
    <source>
        <strain evidence="1">MIC098Bin6</strain>
    </source>
</reference>
<dbReference type="EMBL" id="JACCQK010000705">
    <property type="protein sequence ID" value="MBG0780388.1"/>
    <property type="molecule type" value="Genomic_DNA"/>
</dbReference>
<feature type="non-terminal residue" evidence="1">
    <location>
        <position position="125"/>
    </location>
</feature>
<sequence>MSDTMDFGAPAAFGMHHFYVEIPAGPRDAVRIYEDFGFHGDEHRRETVECRLILARELWTRIRDDARRDFNARLKKKKMGTGTWKTGTVKLDRFLGRELCVLGWAAEHASPDECLIITQKWLALR</sequence>
<comment type="caution">
    <text evidence="1">The sequence shown here is derived from an EMBL/GenBank/DDBJ whole genome shotgun (WGS) entry which is preliminary data.</text>
</comment>
<dbReference type="AlphaFoldDB" id="A0A931D1E3"/>
<accession>A0A931D1E3</accession>
<evidence type="ECO:0000313" key="2">
    <source>
        <dbReference type="Proteomes" id="UP000706172"/>
    </source>
</evidence>